<protein>
    <submittedName>
        <fullName evidence="1 2">Small secreted protein</fullName>
    </submittedName>
</protein>
<keyword evidence="3" id="KW-1185">Reference proteome</keyword>
<accession>A0A0P1FQG0</accession>
<evidence type="ECO:0000313" key="2">
    <source>
        <dbReference type="EMBL" id="CUH70730.1"/>
    </source>
</evidence>
<dbReference type="PROSITE" id="PS51257">
    <property type="entry name" value="PROKAR_LIPOPROTEIN"/>
    <property type="match status" value="1"/>
</dbReference>
<dbReference type="AlphaFoldDB" id="A0A0P1FQG0"/>
<reference evidence="1 3" key="1">
    <citation type="submission" date="2015-09" db="EMBL/GenBank/DDBJ databases">
        <authorList>
            <person name="Rodrigo-Torres L."/>
            <person name="Arahal D.R."/>
        </authorList>
    </citation>
    <scope>NUCLEOTIDE SEQUENCE [LARGE SCALE GENOMIC DNA]</scope>
    <source>
        <strain evidence="1 3">CECT 5118</strain>
    </source>
</reference>
<dbReference type="Proteomes" id="UP000051887">
    <property type="component" value="Unassembled WGS sequence"/>
</dbReference>
<dbReference type="EMBL" id="CYSB01000025">
    <property type="protein sequence ID" value="CUH65909.1"/>
    <property type="molecule type" value="Genomic_DNA"/>
</dbReference>
<evidence type="ECO:0000313" key="3">
    <source>
        <dbReference type="Proteomes" id="UP000051086"/>
    </source>
</evidence>
<organism evidence="2 4">
    <name type="scientific">Thalassovita autumnalis</name>
    <dbReference type="NCBI Taxonomy" id="2072972"/>
    <lineage>
        <taxon>Bacteria</taxon>
        <taxon>Pseudomonadati</taxon>
        <taxon>Pseudomonadota</taxon>
        <taxon>Alphaproteobacteria</taxon>
        <taxon>Rhodobacterales</taxon>
        <taxon>Roseobacteraceae</taxon>
        <taxon>Thalassovita</taxon>
    </lineage>
</organism>
<gene>
    <name evidence="1" type="ORF">TL5118_01528</name>
    <name evidence="2" type="ORF">TL5120_00510</name>
</gene>
<evidence type="ECO:0000313" key="4">
    <source>
        <dbReference type="Proteomes" id="UP000051887"/>
    </source>
</evidence>
<dbReference type="EMBL" id="CYSC01000007">
    <property type="protein sequence ID" value="CUH70730.1"/>
    <property type="molecule type" value="Genomic_DNA"/>
</dbReference>
<sequence>MKKLFVIATLTLLAGCATIDGIGQDISGGSRRVQGWL</sequence>
<dbReference type="RefSeq" id="WP_058242046.1">
    <property type="nucleotide sequence ID" value="NZ_CYSB01000025.1"/>
</dbReference>
<name>A0A0P1FQG0_9RHOB</name>
<reference evidence="2 4" key="2">
    <citation type="submission" date="2015-09" db="EMBL/GenBank/DDBJ databases">
        <authorList>
            <consortium name="Swine Surveillance"/>
        </authorList>
    </citation>
    <scope>NUCLEOTIDE SEQUENCE [LARGE SCALE GENOMIC DNA]</scope>
    <source>
        <strain evidence="2 4">5120</strain>
    </source>
</reference>
<proteinExistence type="predicted"/>
<dbReference type="Proteomes" id="UP000051086">
    <property type="component" value="Unassembled WGS sequence"/>
</dbReference>
<evidence type="ECO:0000313" key="1">
    <source>
        <dbReference type="EMBL" id="CUH65909.1"/>
    </source>
</evidence>